<dbReference type="InterPro" id="IPR036291">
    <property type="entry name" value="NAD(P)-bd_dom_sf"/>
</dbReference>
<organism evidence="2 3">
    <name type="scientific">Luteolibacter soli</name>
    <dbReference type="NCBI Taxonomy" id="3135280"/>
    <lineage>
        <taxon>Bacteria</taxon>
        <taxon>Pseudomonadati</taxon>
        <taxon>Verrucomicrobiota</taxon>
        <taxon>Verrucomicrobiia</taxon>
        <taxon>Verrucomicrobiales</taxon>
        <taxon>Verrucomicrobiaceae</taxon>
        <taxon>Luteolibacter</taxon>
    </lineage>
</organism>
<dbReference type="EMBL" id="JBBUKT010000002">
    <property type="protein sequence ID" value="MEK7949914.1"/>
    <property type="molecule type" value="Genomic_DNA"/>
</dbReference>
<keyword evidence="2" id="KW-0560">Oxidoreductase</keyword>
<dbReference type="GO" id="GO:0003955">
    <property type="term" value="F:NAD(P)H dehydrogenase (quinone) activity"/>
    <property type="evidence" value="ECO:0007669"/>
    <property type="project" value="UniProtKB-EC"/>
</dbReference>
<proteinExistence type="predicted"/>
<dbReference type="Proteomes" id="UP001371305">
    <property type="component" value="Unassembled WGS sequence"/>
</dbReference>
<evidence type="ECO:0000259" key="1">
    <source>
        <dbReference type="Pfam" id="PF13460"/>
    </source>
</evidence>
<gene>
    <name evidence="2" type="ORF">WKV53_05390</name>
</gene>
<dbReference type="PANTHER" id="PTHR47129">
    <property type="entry name" value="QUINONE OXIDOREDUCTASE 2"/>
    <property type="match status" value="1"/>
</dbReference>
<comment type="caution">
    <text evidence="2">The sequence shown here is derived from an EMBL/GenBank/DDBJ whole genome shotgun (WGS) entry which is preliminary data.</text>
</comment>
<dbReference type="Gene3D" id="3.40.50.720">
    <property type="entry name" value="NAD(P)-binding Rossmann-like Domain"/>
    <property type="match status" value="1"/>
</dbReference>
<dbReference type="PANTHER" id="PTHR47129:SF1">
    <property type="entry name" value="NMRA-LIKE DOMAIN-CONTAINING PROTEIN"/>
    <property type="match status" value="1"/>
</dbReference>
<dbReference type="EC" id="1.6.5.2" evidence="2"/>
<dbReference type="CDD" id="cd05269">
    <property type="entry name" value="TMR_SDR_a"/>
    <property type="match status" value="1"/>
</dbReference>
<name>A0ABU9AQC4_9BACT</name>
<feature type="domain" description="NAD(P)-binding" evidence="1">
    <location>
        <begin position="6"/>
        <end position="184"/>
    </location>
</feature>
<evidence type="ECO:0000313" key="2">
    <source>
        <dbReference type="EMBL" id="MEK7949914.1"/>
    </source>
</evidence>
<evidence type="ECO:0000313" key="3">
    <source>
        <dbReference type="Proteomes" id="UP001371305"/>
    </source>
</evidence>
<dbReference type="InterPro" id="IPR052718">
    <property type="entry name" value="NmrA-type_oxidoreductase"/>
</dbReference>
<accession>A0ABU9AQC4</accession>
<protein>
    <submittedName>
        <fullName evidence="2">SDR family oxidoreductase</fullName>
        <ecNumber evidence="2">1.6.5.2</ecNumber>
    </submittedName>
</protein>
<sequence>MIAITGATGQLGRLVIDHLLNRLRPDQVVALVRDPVKATDLAGLGITVRQADYDDPATLEAALSGVEKLLLISSNEVGKRLSQHRNVIDAAKAAGVKFLTYTSVLHADRSLLGLADEHRQTEDYLSASGLPFALLRNGWYTENYTASIPSALAHGALVGGAGSGRISSAARADYAEAAAVVLASPVEPGQIFELAGDEAYTLAGLAAELSRQSGKEIPYRDLPEADYREFLLKAGLPEHFAALLADSDAAASRGALFDDDRQLGTLLGRPTTPLSESVRLALGSI</sequence>
<reference evidence="2 3" key="1">
    <citation type="submission" date="2024-04" db="EMBL/GenBank/DDBJ databases">
        <title>Luteolibacter sp. isolated from soil.</title>
        <authorList>
            <person name="An J."/>
        </authorList>
    </citation>
    <scope>NUCLEOTIDE SEQUENCE [LARGE SCALE GENOMIC DNA]</scope>
    <source>
        <strain evidence="2 3">Y139</strain>
    </source>
</reference>
<keyword evidence="3" id="KW-1185">Reference proteome</keyword>
<dbReference type="RefSeq" id="WP_341403330.1">
    <property type="nucleotide sequence ID" value="NZ_JBBUKT010000002.1"/>
</dbReference>
<dbReference type="SUPFAM" id="SSF51735">
    <property type="entry name" value="NAD(P)-binding Rossmann-fold domains"/>
    <property type="match status" value="1"/>
</dbReference>
<dbReference type="InterPro" id="IPR016040">
    <property type="entry name" value="NAD(P)-bd_dom"/>
</dbReference>
<dbReference type="Pfam" id="PF13460">
    <property type="entry name" value="NAD_binding_10"/>
    <property type="match status" value="1"/>
</dbReference>
<dbReference type="Gene3D" id="3.90.25.10">
    <property type="entry name" value="UDP-galactose 4-epimerase, domain 1"/>
    <property type="match status" value="1"/>
</dbReference>